<feature type="coiled-coil region" evidence="18">
    <location>
        <begin position="360"/>
        <end position="387"/>
    </location>
</feature>
<dbReference type="GO" id="GO:0004016">
    <property type="term" value="F:adenylate cyclase activity"/>
    <property type="evidence" value="ECO:0007669"/>
    <property type="project" value="UniProtKB-EC"/>
</dbReference>
<comment type="subcellular location">
    <subcellularLocation>
        <location evidence="2">Membrane</location>
    </subcellularLocation>
</comment>
<dbReference type="InterPro" id="IPR018297">
    <property type="entry name" value="A/G_cyclase_CS"/>
</dbReference>
<evidence type="ECO:0000256" key="16">
    <source>
        <dbReference type="ARBA" id="ARBA00064436"/>
    </source>
</evidence>
<dbReference type="GO" id="GO:0001653">
    <property type="term" value="F:peptide receptor activity"/>
    <property type="evidence" value="ECO:0007669"/>
    <property type="project" value="TreeGrafter"/>
</dbReference>
<dbReference type="FunFam" id="3.30.70.1230:FF:000033">
    <property type="entry name" value="Adenylate cyclase"/>
    <property type="match status" value="1"/>
</dbReference>
<evidence type="ECO:0000256" key="13">
    <source>
        <dbReference type="ARBA" id="ARBA00023239"/>
    </source>
</evidence>
<dbReference type="GO" id="GO:0004383">
    <property type="term" value="F:guanylate cyclase activity"/>
    <property type="evidence" value="ECO:0007669"/>
    <property type="project" value="TreeGrafter"/>
</dbReference>
<feature type="transmembrane region" description="Helical" evidence="20">
    <location>
        <begin position="299"/>
        <end position="322"/>
    </location>
</feature>
<dbReference type="Pfam" id="PF00672">
    <property type="entry name" value="HAMP"/>
    <property type="match status" value="1"/>
</dbReference>
<keyword evidence="10 20" id="KW-1133">Transmembrane helix</keyword>
<gene>
    <name evidence="23" type="ORF">GCM10011348_12560</name>
</gene>
<dbReference type="CDD" id="cd06225">
    <property type="entry name" value="HAMP"/>
    <property type="match status" value="1"/>
</dbReference>
<accession>A0A918DRL1</accession>
<keyword evidence="8" id="KW-0067">ATP-binding</keyword>
<comment type="similarity">
    <text evidence="17">Belongs to the adenylyl cyclase class-4/guanylyl cyclase family.</text>
</comment>
<dbReference type="GO" id="GO:0046872">
    <property type="term" value="F:metal ion binding"/>
    <property type="evidence" value="ECO:0007669"/>
    <property type="project" value="UniProtKB-KW"/>
</dbReference>
<comment type="subunit">
    <text evidence="16">Homodimer. Can also exist as monomer.</text>
</comment>
<proteinExistence type="inferred from homology"/>
<dbReference type="GO" id="GO:0007168">
    <property type="term" value="P:receptor guanylyl cyclase signaling pathway"/>
    <property type="evidence" value="ECO:0007669"/>
    <property type="project" value="TreeGrafter"/>
</dbReference>
<evidence type="ECO:0000313" key="24">
    <source>
        <dbReference type="Proteomes" id="UP000599578"/>
    </source>
</evidence>
<evidence type="ECO:0000256" key="6">
    <source>
        <dbReference type="ARBA" id="ARBA00022723"/>
    </source>
</evidence>
<reference evidence="23 24" key="1">
    <citation type="journal article" date="2014" name="Int. J. Syst. Evol. Microbiol.">
        <title>Complete genome sequence of Corynebacterium casei LMG S-19264T (=DSM 44701T), isolated from a smear-ripened cheese.</title>
        <authorList>
            <consortium name="US DOE Joint Genome Institute (JGI-PGF)"/>
            <person name="Walter F."/>
            <person name="Albersmeier A."/>
            <person name="Kalinowski J."/>
            <person name="Ruckert C."/>
        </authorList>
    </citation>
    <scope>NUCLEOTIDE SEQUENCE [LARGE SCALE GENOMIC DNA]</scope>
    <source>
        <strain evidence="23 24">CGMCC 1.7286</strain>
    </source>
</reference>
<dbReference type="EMBL" id="BMLT01000003">
    <property type="protein sequence ID" value="GGO79102.1"/>
    <property type="molecule type" value="Genomic_DNA"/>
</dbReference>
<organism evidence="23 24">
    <name type="scientific">Marinobacterium nitratireducens</name>
    <dbReference type="NCBI Taxonomy" id="518897"/>
    <lineage>
        <taxon>Bacteria</taxon>
        <taxon>Pseudomonadati</taxon>
        <taxon>Pseudomonadota</taxon>
        <taxon>Gammaproteobacteria</taxon>
        <taxon>Oceanospirillales</taxon>
        <taxon>Oceanospirillaceae</taxon>
        <taxon>Marinobacterium</taxon>
    </lineage>
</organism>
<dbReference type="PROSITE" id="PS50125">
    <property type="entry name" value="GUANYLATE_CYCLASE_2"/>
    <property type="match status" value="1"/>
</dbReference>
<dbReference type="Pfam" id="PF00211">
    <property type="entry name" value="Guanylate_cyc"/>
    <property type="match status" value="1"/>
</dbReference>
<dbReference type="SUPFAM" id="SSF55073">
    <property type="entry name" value="Nucleotide cyclase"/>
    <property type="match status" value="1"/>
</dbReference>
<dbReference type="GO" id="GO:0035556">
    <property type="term" value="P:intracellular signal transduction"/>
    <property type="evidence" value="ECO:0007669"/>
    <property type="project" value="InterPro"/>
</dbReference>
<keyword evidence="5 20" id="KW-0812">Transmembrane</keyword>
<dbReference type="SMART" id="SM00044">
    <property type="entry name" value="CYCc"/>
    <property type="match status" value="1"/>
</dbReference>
<dbReference type="InterPro" id="IPR001054">
    <property type="entry name" value="A/G_cyclase"/>
</dbReference>
<dbReference type="Gene3D" id="3.30.70.1230">
    <property type="entry name" value="Nucleotide cyclase"/>
    <property type="match status" value="1"/>
</dbReference>
<sequence length="593" mass="64845">MRFMKNSLKARMTAYFLLVSMTVVIGLAAASYRLSASRLEAMAIARFEVIAEYKQQEIDDFIAGQADTVTQLAALEELRAAGLALLAQRPGTAPYQSAYLKLANTLFNATYRGSWAVMATDLTDILLIELASGRVFFSTDPDDEGDLRQEALPAPGGRQDTEVRPVYRPPGTDKPRLTISAPLLDQEGEPYALMEAHIRLPILVEIVSRRAGMGQTGDSYLVDSGHRLVATAPFTRNDAAGEVHSVGIDSAVAGQNGAQHYIDYSGNPVIGSYRWLPGLGLALLTEIGTSEALQPATRLGGSILVLGMGSVLLLGIGIYLIARQIARPILAITATAHEIALGDLRQRAPVLAHDETGDLATNFNEMIDRLRDTLDLLSDEKQKSEQLLLNILPAPIAERLKRGEGTIADSFANVSIMFADIVNFTPLASLLPPTRLVELLNEIFTEFDRLCEIRGLEKIKTIGDAYMVVAGLPALRDDHARVVADMALDMLDAIEDFNRRHQLELMLRIGINSGPVVAGVIGTKKFIYDIWGDAVNIASRMESQGVTGRIQVSEATYAYLEPFYHFDDRGIISIRGKGEMRTWVLVGRKQRPD</sequence>
<evidence type="ECO:0000256" key="8">
    <source>
        <dbReference type="ARBA" id="ARBA00022840"/>
    </source>
</evidence>
<keyword evidence="6" id="KW-0479">Metal-binding</keyword>
<evidence type="ECO:0000256" key="17">
    <source>
        <dbReference type="RuleBase" id="RU000405"/>
    </source>
</evidence>
<keyword evidence="9" id="KW-0460">Magnesium</keyword>
<comment type="catalytic activity">
    <reaction evidence="1">
        <text>ATP = 3',5'-cyclic AMP + diphosphate</text>
        <dbReference type="Rhea" id="RHEA:15389"/>
        <dbReference type="ChEBI" id="CHEBI:30616"/>
        <dbReference type="ChEBI" id="CHEBI:33019"/>
        <dbReference type="ChEBI" id="CHEBI:58165"/>
        <dbReference type="EC" id="4.6.1.1"/>
    </reaction>
</comment>
<dbReference type="InterPro" id="IPR003660">
    <property type="entry name" value="HAMP_dom"/>
</dbReference>
<feature type="region of interest" description="Disordered" evidence="19">
    <location>
        <begin position="139"/>
        <end position="175"/>
    </location>
</feature>
<evidence type="ECO:0000256" key="10">
    <source>
        <dbReference type="ARBA" id="ARBA00022989"/>
    </source>
</evidence>
<dbReference type="Gene3D" id="6.10.340.10">
    <property type="match status" value="1"/>
</dbReference>
<name>A0A918DRL1_9GAMM</name>
<evidence type="ECO:0000256" key="12">
    <source>
        <dbReference type="ARBA" id="ARBA00023136"/>
    </source>
</evidence>
<evidence type="ECO:0000259" key="22">
    <source>
        <dbReference type="PROSITE" id="PS50885"/>
    </source>
</evidence>
<protein>
    <recommendedName>
        <fullName evidence="4">Adenylate cyclase</fullName>
        <ecNumber evidence="3">4.6.1.1</ecNumber>
    </recommendedName>
    <alternativeName>
        <fullName evidence="14">ATP pyrophosphate-lyase</fullName>
    </alternativeName>
    <alternativeName>
        <fullName evidence="15">Adenylyl cyclase</fullName>
    </alternativeName>
</protein>
<dbReference type="GO" id="GO:0005524">
    <property type="term" value="F:ATP binding"/>
    <property type="evidence" value="ECO:0007669"/>
    <property type="project" value="UniProtKB-KW"/>
</dbReference>
<dbReference type="EC" id="4.6.1.1" evidence="3"/>
<feature type="domain" description="Guanylate cyclase" evidence="21">
    <location>
        <begin position="415"/>
        <end position="542"/>
    </location>
</feature>
<dbReference type="PROSITE" id="PS50885">
    <property type="entry name" value="HAMP"/>
    <property type="match status" value="1"/>
</dbReference>
<dbReference type="InterPro" id="IPR050401">
    <property type="entry name" value="Cyclic_nucleotide_synthase"/>
</dbReference>
<feature type="compositionally biased region" description="Basic and acidic residues" evidence="19">
    <location>
        <begin position="159"/>
        <end position="175"/>
    </location>
</feature>
<evidence type="ECO:0000256" key="7">
    <source>
        <dbReference type="ARBA" id="ARBA00022741"/>
    </source>
</evidence>
<evidence type="ECO:0000256" key="1">
    <source>
        <dbReference type="ARBA" id="ARBA00001593"/>
    </source>
</evidence>
<evidence type="ECO:0000256" key="19">
    <source>
        <dbReference type="SAM" id="MobiDB-lite"/>
    </source>
</evidence>
<dbReference type="InterPro" id="IPR029787">
    <property type="entry name" value="Nucleotide_cyclase"/>
</dbReference>
<keyword evidence="11" id="KW-0115">cAMP biosynthesis</keyword>
<evidence type="ECO:0000259" key="21">
    <source>
        <dbReference type="PROSITE" id="PS50125"/>
    </source>
</evidence>
<evidence type="ECO:0000256" key="5">
    <source>
        <dbReference type="ARBA" id="ARBA00022692"/>
    </source>
</evidence>
<dbReference type="GO" id="GO:0006171">
    <property type="term" value="P:cAMP biosynthetic process"/>
    <property type="evidence" value="ECO:0007669"/>
    <property type="project" value="UniProtKB-KW"/>
</dbReference>
<evidence type="ECO:0000256" key="2">
    <source>
        <dbReference type="ARBA" id="ARBA00004370"/>
    </source>
</evidence>
<dbReference type="CDD" id="cd07302">
    <property type="entry name" value="CHD"/>
    <property type="match status" value="1"/>
</dbReference>
<dbReference type="PANTHER" id="PTHR11920:SF335">
    <property type="entry name" value="GUANYLATE CYCLASE"/>
    <property type="match status" value="1"/>
</dbReference>
<evidence type="ECO:0000256" key="20">
    <source>
        <dbReference type="SAM" id="Phobius"/>
    </source>
</evidence>
<evidence type="ECO:0000256" key="4">
    <source>
        <dbReference type="ARBA" id="ARBA00021420"/>
    </source>
</evidence>
<keyword evidence="7" id="KW-0547">Nucleotide-binding</keyword>
<dbReference type="SMART" id="SM00304">
    <property type="entry name" value="HAMP"/>
    <property type="match status" value="1"/>
</dbReference>
<evidence type="ECO:0000313" key="23">
    <source>
        <dbReference type="EMBL" id="GGO79102.1"/>
    </source>
</evidence>
<evidence type="ECO:0000256" key="9">
    <source>
        <dbReference type="ARBA" id="ARBA00022842"/>
    </source>
</evidence>
<keyword evidence="24" id="KW-1185">Reference proteome</keyword>
<evidence type="ECO:0000256" key="18">
    <source>
        <dbReference type="SAM" id="Coils"/>
    </source>
</evidence>
<comment type="caution">
    <text evidence="23">The sequence shown here is derived from an EMBL/GenBank/DDBJ whole genome shotgun (WGS) entry which is preliminary data.</text>
</comment>
<dbReference type="Proteomes" id="UP000599578">
    <property type="component" value="Unassembled WGS sequence"/>
</dbReference>
<evidence type="ECO:0000256" key="15">
    <source>
        <dbReference type="ARBA" id="ARBA00032637"/>
    </source>
</evidence>
<dbReference type="AlphaFoldDB" id="A0A918DRL1"/>
<dbReference type="SUPFAM" id="SSF158472">
    <property type="entry name" value="HAMP domain-like"/>
    <property type="match status" value="1"/>
</dbReference>
<evidence type="ECO:0000256" key="3">
    <source>
        <dbReference type="ARBA" id="ARBA00012201"/>
    </source>
</evidence>
<evidence type="ECO:0000256" key="14">
    <source>
        <dbReference type="ARBA" id="ARBA00032597"/>
    </source>
</evidence>
<keyword evidence="12 20" id="KW-0472">Membrane</keyword>
<keyword evidence="18" id="KW-0175">Coiled coil</keyword>
<evidence type="ECO:0000256" key="11">
    <source>
        <dbReference type="ARBA" id="ARBA00022998"/>
    </source>
</evidence>
<dbReference type="PANTHER" id="PTHR11920">
    <property type="entry name" value="GUANYLYL CYCLASE"/>
    <property type="match status" value="1"/>
</dbReference>
<dbReference type="GO" id="GO:0005886">
    <property type="term" value="C:plasma membrane"/>
    <property type="evidence" value="ECO:0007669"/>
    <property type="project" value="TreeGrafter"/>
</dbReference>
<feature type="domain" description="HAMP" evidence="22">
    <location>
        <begin position="323"/>
        <end position="375"/>
    </location>
</feature>
<keyword evidence="13 17" id="KW-0456">Lyase</keyword>
<dbReference type="PROSITE" id="PS00452">
    <property type="entry name" value="GUANYLATE_CYCLASE_1"/>
    <property type="match status" value="1"/>
</dbReference>